<dbReference type="PROSITE" id="PS50294">
    <property type="entry name" value="WD_REPEATS_REGION"/>
    <property type="match status" value="2"/>
</dbReference>
<feature type="compositionally biased region" description="Basic and acidic residues" evidence="4">
    <location>
        <begin position="1"/>
        <end position="10"/>
    </location>
</feature>
<dbReference type="SUPFAM" id="SSF50998">
    <property type="entry name" value="Quinoprotein alcohol dehydrogenase-like"/>
    <property type="match status" value="1"/>
</dbReference>
<dbReference type="Gene3D" id="1.10.260.40">
    <property type="entry name" value="lambda repressor-like DNA-binding domains"/>
    <property type="match status" value="1"/>
</dbReference>
<feature type="repeat" description="WD" evidence="3">
    <location>
        <begin position="1136"/>
        <end position="1174"/>
    </location>
</feature>
<evidence type="ECO:0000256" key="4">
    <source>
        <dbReference type="SAM" id="MobiDB-lite"/>
    </source>
</evidence>
<dbReference type="InterPro" id="IPR001680">
    <property type="entry name" value="WD40_rpt"/>
</dbReference>
<dbReference type="InterPro" id="IPR027417">
    <property type="entry name" value="P-loop_NTPase"/>
</dbReference>
<reference evidence="7 8" key="1">
    <citation type="journal article" date="2010" name="DNA Res.">
        <title>Genome sequence of Kitasatospora setae NBRC 14216T: an evolutionary snapshot of the family Streptomycetaceae.</title>
        <authorList>
            <person name="Ichikawa N."/>
            <person name="Oguchi A."/>
            <person name="Ikeda H."/>
            <person name="Ishikawa J."/>
            <person name="Kitani S."/>
            <person name="Watanabe Y."/>
            <person name="Nakamura S."/>
            <person name="Katano Y."/>
            <person name="Kishi E."/>
            <person name="Sasagawa M."/>
            <person name="Ankai A."/>
            <person name="Fukui S."/>
            <person name="Hashimoto Y."/>
            <person name="Kamata S."/>
            <person name="Otoguro M."/>
            <person name="Tanikawa S."/>
            <person name="Nihira T."/>
            <person name="Horinouchi S."/>
            <person name="Ohnishi Y."/>
            <person name="Hayakawa M."/>
            <person name="Kuzuyama T."/>
            <person name="Arisawa A."/>
            <person name="Nomoto F."/>
            <person name="Miura H."/>
            <person name="Takahashi Y."/>
            <person name="Fujita N."/>
        </authorList>
    </citation>
    <scope>NUCLEOTIDE SEQUENCE [LARGE SCALE GENOMIC DNA]</scope>
    <source>
        <strain evidence="8">ATCC 33774 / DSM 43861 / JCM 3304 / KCC A-0304 / NBRC 14216 / KM-6054</strain>
    </source>
</reference>
<dbReference type="SUPFAM" id="SSF47413">
    <property type="entry name" value="lambda repressor-like DNA-binding domains"/>
    <property type="match status" value="1"/>
</dbReference>
<dbReference type="eggNOG" id="COG2319">
    <property type="taxonomic scope" value="Bacteria"/>
</dbReference>
<dbReference type="Gene3D" id="3.40.50.300">
    <property type="entry name" value="P-loop containing nucleotide triphosphate hydrolases"/>
    <property type="match status" value="1"/>
</dbReference>
<sequence length="1287" mass="135143">MDTERNRQRVPEQSGQQRHHQERPARPERQTRPEQPERPDGQEAGFGPALRERRRAAGLSQAELAALVHYDKSHISKVENGDKPATAAFARACDRELRTGGALAELAVRGQCPYPGLACFRAEDERWFHGRDRARAELLALLGERWSDRGGPVVVVGPSGAGKSSLLRAGLAPALRRGLLPALGPAAAEVFAPGAEPSERLAAVAAGTAPVWVVDQAEELFTLCADPEERRSFLDRLCREGGPDGSRLVVLGVRADLYGELLAHEGMLRAVRRGQFALGPMSAEELGEAITAPARTARLELEPGLLDVLLADLGAHGGPDARAADPGSLPLLAHTLRAVWQQRAGRSLSLAGYRAIGGLRGSVALTAERAWSRLDEPSRATARRVLLRLVHLGPDGQASRRHAELDRLAEVDAEPGRVAAVLASFAADRLVTLDGSGAALSHEALLRAWPRLRGWIEESRSGLLTHQQLAQDAGHWAGSGQEDALLYRGSRLAGARDWAAAGGEAELTPVEREFLAASVARAERQQRTERRRLRARRQLAGLLALVLVAAGLAGGLLWQEHGRATAAERGRTALTLLTDARLGTARNPFATLLWSVEAHRTADAGVPELRRAADDAVLSTQAQYLTGRIPGFRWGVNGLALSPDGRLVATGDAQGRVSLWDARTTAPVAELQGEVRHPVQDVEFSPDGTVLAVTLTNDKDRHVLLWRVADRAPLPSPVMPPSITGKPTSAKRLAFSADGALLAAGSGDPDLPGRVWVWRTDAGAAPPVRTLLEHTGAIQGLAFGPGHLLASADSDGGVLLRDLDAPPTAAGGAPALLAAHAPTPRSLAFAADGRLLTVGDERGGIRLWRPPATDPDSPDSPGSRPDWSVSDLPPRHGGAVNALALTPDGTTLVSAGADGRALAWDVPTGRVTAELRGHPTFVLGAAIGRDGRTVVTSAGISAPTGTVLLWDLRRGTDLAPAPGRPPVTAVAAAGDRAAVGTADGRLALWDVAGPEPRPIATGTPDGVPSGVPVAALAFDRAGRTLVELLADGSVLVRDPADGSVRAVQRVDGVPEAAALSPDGSALAVSTTGGDVLAGAPDGTPLRLRWRDRHDHVQSMVFLPDGTRLACAHDSPRVGLLDLASPDPAMEKSDLLHQDLVRRVALSPDGRLLATAGNDRLIRLWDTGTGRPQDEGERTTAEDTLLGLAFSPDGRSIAGATHEGRLLVWSATAPSAPVTLTGPARSFGGLAFLSDGRALLGGDDGTAPVWTLDPAAATTAACAVVHAPLPPAEWRRLLPTLPYRPACG</sequence>
<feature type="region of interest" description="Disordered" evidence="4">
    <location>
        <begin position="845"/>
        <end position="879"/>
    </location>
</feature>
<protein>
    <submittedName>
        <fullName evidence="7">Putative transcriptional regulator</fullName>
    </submittedName>
</protein>
<dbReference type="InterPro" id="IPR019775">
    <property type="entry name" value="WD40_repeat_CS"/>
</dbReference>
<dbReference type="InterPro" id="IPR015943">
    <property type="entry name" value="WD40/YVTN_repeat-like_dom_sf"/>
</dbReference>
<evidence type="ECO:0000256" key="3">
    <source>
        <dbReference type="PROSITE-ProRule" id="PRU00221"/>
    </source>
</evidence>
<dbReference type="InterPro" id="IPR011047">
    <property type="entry name" value="Quinoprotein_ADH-like_sf"/>
</dbReference>
<feature type="compositionally biased region" description="Low complexity" evidence="4">
    <location>
        <begin position="850"/>
        <end position="868"/>
    </location>
</feature>
<evidence type="ECO:0000256" key="1">
    <source>
        <dbReference type="ARBA" id="ARBA00022574"/>
    </source>
</evidence>
<dbReference type="SUPFAM" id="SSF63829">
    <property type="entry name" value="Calcium-dependent phosphotriesterase"/>
    <property type="match status" value="1"/>
</dbReference>
<keyword evidence="8" id="KW-1185">Reference proteome</keyword>
<feature type="repeat" description="WD" evidence="3">
    <location>
        <begin position="629"/>
        <end position="670"/>
    </location>
</feature>
<dbReference type="PATRIC" id="fig|452652.3.peg.798"/>
<dbReference type="PROSITE" id="PS50082">
    <property type="entry name" value="WD_REPEATS_2"/>
    <property type="match status" value="4"/>
</dbReference>
<dbReference type="SMART" id="SM00320">
    <property type="entry name" value="WD40"/>
    <property type="match status" value="12"/>
</dbReference>
<keyword evidence="2" id="KW-0677">Repeat</keyword>
<dbReference type="PANTHER" id="PTHR19848:SF8">
    <property type="entry name" value="F-BOX AND WD REPEAT DOMAIN CONTAINING 7"/>
    <property type="match status" value="1"/>
</dbReference>
<feature type="region of interest" description="Disordered" evidence="4">
    <location>
        <begin position="1"/>
        <end position="48"/>
    </location>
</feature>
<dbReference type="SUPFAM" id="SSF52540">
    <property type="entry name" value="P-loop containing nucleoside triphosphate hydrolases"/>
    <property type="match status" value="1"/>
</dbReference>
<evidence type="ECO:0000256" key="5">
    <source>
        <dbReference type="SAM" id="Phobius"/>
    </source>
</evidence>
<evidence type="ECO:0000313" key="8">
    <source>
        <dbReference type="Proteomes" id="UP000007076"/>
    </source>
</evidence>
<name>E4N618_KITSK</name>
<feature type="domain" description="HTH cro/C1-type" evidence="6">
    <location>
        <begin position="50"/>
        <end position="81"/>
    </location>
</feature>
<dbReference type="SUPFAM" id="SSF82171">
    <property type="entry name" value="DPP6 N-terminal domain-like"/>
    <property type="match status" value="1"/>
</dbReference>
<dbReference type="InterPro" id="IPR010982">
    <property type="entry name" value="Lambda_DNA-bd_dom_sf"/>
</dbReference>
<organism evidence="7 8">
    <name type="scientific">Kitasatospora setae (strain ATCC 33774 / DSM 43861 / JCM 3304 / KCC A-0304 / NBRC 14216 / KM-6054)</name>
    <name type="common">Streptomyces setae</name>
    <dbReference type="NCBI Taxonomy" id="452652"/>
    <lineage>
        <taxon>Bacteria</taxon>
        <taxon>Bacillati</taxon>
        <taxon>Actinomycetota</taxon>
        <taxon>Actinomycetes</taxon>
        <taxon>Kitasatosporales</taxon>
        <taxon>Streptomycetaceae</taxon>
        <taxon>Kitasatospora</taxon>
    </lineage>
</organism>
<dbReference type="RefSeq" id="WP_014133968.1">
    <property type="nucleotide sequence ID" value="NC_016109.1"/>
</dbReference>
<dbReference type="HOGENOM" id="CLU_002352_0_2_11"/>
<keyword evidence="1 3" id="KW-0853">WD repeat</keyword>
<dbReference type="InterPro" id="IPR001387">
    <property type="entry name" value="Cro/C1-type_HTH"/>
</dbReference>
<accession>E4N618</accession>
<evidence type="ECO:0000256" key="2">
    <source>
        <dbReference type="ARBA" id="ARBA00022737"/>
    </source>
</evidence>
<dbReference type="GO" id="GO:0003677">
    <property type="term" value="F:DNA binding"/>
    <property type="evidence" value="ECO:0007669"/>
    <property type="project" value="InterPro"/>
</dbReference>
<dbReference type="InterPro" id="IPR049052">
    <property type="entry name" value="nSTAND1"/>
</dbReference>
<dbReference type="eggNOG" id="COG1813">
    <property type="taxonomic scope" value="Bacteria"/>
</dbReference>
<feature type="compositionally biased region" description="Basic and acidic residues" evidence="4">
    <location>
        <begin position="22"/>
        <end position="41"/>
    </location>
</feature>
<dbReference type="Pfam" id="PF13560">
    <property type="entry name" value="HTH_31"/>
    <property type="match status" value="1"/>
</dbReference>
<feature type="repeat" description="WD" evidence="3">
    <location>
        <begin position="817"/>
        <end position="848"/>
    </location>
</feature>
<feature type="transmembrane region" description="Helical" evidence="5">
    <location>
        <begin position="539"/>
        <end position="558"/>
    </location>
</feature>
<feature type="repeat" description="WD" evidence="3">
    <location>
        <begin position="873"/>
        <end position="914"/>
    </location>
</feature>
<dbReference type="Pfam" id="PF20703">
    <property type="entry name" value="nSTAND1"/>
    <property type="match status" value="1"/>
</dbReference>
<dbReference type="Gene3D" id="2.130.10.10">
    <property type="entry name" value="YVTN repeat-like/Quinoprotein amine dehydrogenase"/>
    <property type="match status" value="4"/>
</dbReference>
<proteinExistence type="predicted"/>
<keyword evidence="5" id="KW-0812">Transmembrane</keyword>
<evidence type="ECO:0000313" key="7">
    <source>
        <dbReference type="EMBL" id="BAJ26649.1"/>
    </source>
</evidence>
<evidence type="ECO:0000259" key="6">
    <source>
        <dbReference type="PROSITE" id="PS50943"/>
    </source>
</evidence>
<dbReference type="PANTHER" id="PTHR19848">
    <property type="entry name" value="WD40 REPEAT PROTEIN"/>
    <property type="match status" value="1"/>
</dbReference>
<gene>
    <name evidence="7" type="ordered locus">KSE_08100</name>
</gene>
<keyword evidence="5" id="KW-1133">Transmembrane helix</keyword>
<dbReference type="CDD" id="cd00093">
    <property type="entry name" value="HTH_XRE"/>
    <property type="match status" value="1"/>
</dbReference>
<dbReference type="STRING" id="452652.KSE_08100"/>
<dbReference type="Proteomes" id="UP000007076">
    <property type="component" value="Chromosome"/>
</dbReference>
<dbReference type="PROSITE" id="PS50943">
    <property type="entry name" value="HTH_CROC1"/>
    <property type="match status" value="1"/>
</dbReference>
<dbReference type="KEGG" id="ksk:KSE_08100"/>
<dbReference type="EMBL" id="AP010968">
    <property type="protein sequence ID" value="BAJ26649.1"/>
    <property type="molecule type" value="Genomic_DNA"/>
</dbReference>
<dbReference type="SMART" id="SM00530">
    <property type="entry name" value="HTH_XRE"/>
    <property type="match status" value="1"/>
</dbReference>
<dbReference type="Pfam" id="PF00400">
    <property type="entry name" value="WD40"/>
    <property type="match status" value="4"/>
</dbReference>
<keyword evidence="5" id="KW-0472">Membrane</keyword>
<dbReference type="PROSITE" id="PS00678">
    <property type="entry name" value="WD_REPEATS_1"/>
    <property type="match status" value="1"/>
</dbReference>